<comment type="caution">
    <text evidence="1">The sequence shown here is derived from an EMBL/GenBank/DDBJ whole genome shotgun (WGS) entry which is preliminary data.</text>
</comment>
<dbReference type="EMBL" id="RQTK01000305">
    <property type="protein sequence ID" value="RUS82060.1"/>
    <property type="molecule type" value="Genomic_DNA"/>
</dbReference>
<name>A0A3S1B819_ELYCH</name>
<protein>
    <submittedName>
        <fullName evidence="1">Uncharacterized protein</fullName>
    </submittedName>
</protein>
<sequence>MHSSLYILAYHSRIWPITQQFGLSLNDFGLSLKILANHSRIWPITLQCVLSLNNLFYHSKIWPITLQFVLSLSLINLAYHSTIWPITLQFGLSLNNNFYGISLYNLACIVLSLNAMHQQLLCIYHSHNHQFIHLLYKGCIFPHPSRFSPSLS</sequence>
<gene>
    <name evidence="1" type="ORF">EGW08_010168</name>
</gene>
<reference evidence="1 2" key="1">
    <citation type="submission" date="2019-01" db="EMBL/GenBank/DDBJ databases">
        <title>A draft genome assembly of the solar-powered sea slug Elysia chlorotica.</title>
        <authorList>
            <person name="Cai H."/>
            <person name="Li Q."/>
            <person name="Fang X."/>
            <person name="Li J."/>
            <person name="Curtis N.E."/>
            <person name="Altenburger A."/>
            <person name="Shibata T."/>
            <person name="Feng M."/>
            <person name="Maeda T."/>
            <person name="Schwartz J.A."/>
            <person name="Shigenobu S."/>
            <person name="Lundholm N."/>
            <person name="Nishiyama T."/>
            <person name="Yang H."/>
            <person name="Hasebe M."/>
            <person name="Li S."/>
            <person name="Pierce S.K."/>
            <person name="Wang J."/>
        </authorList>
    </citation>
    <scope>NUCLEOTIDE SEQUENCE [LARGE SCALE GENOMIC DNA]</scope>
    <source>
        <strain evidence="1">EC2010</strain>
        <tissue evidence="1">Whole organism of an adult</tissue>
    </source>
</reference>
<accession>A0A3S1B819</accession>
<keyword evidence="2" id="KW-1185">Reference proteome</keyword>
<dbReference type="Proteomes" id="UP000271974">
    <property type="component" value="Unassembled WGS sequence"/>
</dbReference>
<organism evidence="1 2">
    <name type="scientific">Elysia chlorotica</name>
    <name type="common">Eastern emerald elysia</name>
    <name type="synonym">Sea slug</name>
    <dbReference type="NCBI Taxonomy" id="188477"/>
    <lineage>
        <taxon>Eukaryota</taxon>
        <taxon>Metazoa</taxon>
        <taxon>Spiralia</taxon>
        <taxon>Lophotrochozoa</taxon>
        <taxon>Mollusca</taxon>
        <taxon>Gastropoda</taxon>
        <taxon>Heterobranchia</taxon>
        <taxon>Euthyneura</taxon>
        <taxon>Panpulmonata</taxon>
        <taxon>Sacoglossa</taxon>
        <taxon>Placobranchoidea</taxon>
        <taxon>Plakobranchidae</taxon>
        <taxon>Elysia</taxon>
    </lineage>
</organism>
<proteinExistence type="predicted"/>
<evidence type="ECO:0000313" key="2">
    <source>
        <dbReference type="Proteomes" id="UP000271974"/>
    </source>
</evidence>
<dbReference type="AlphaFoldDB" id="A0A3S1B819"/>
<evidence type="ECO:0000313" key="1">
    <source>
        <dbReference type="EMBL" id="RUS82060.1"/>
    </source>
</evidence>